<proteinExistence type="predicted"/>
<protein>
    <submittedName>
        <fullName evidence="1">Uncharacterized protein</fullName>
    </submittedName>
</protein>
<organism evidence="1 2">
    <name type="scientific">Arctium lappa</name>
    <name type="common">Greater burdock</name>
    <name type="synonym">Lappa major</name>
    <dbReference type="NCBI Taxonomy" id="4217"/>
    <lineage>
        <taxon>Eukaryota</taxon>
        <taxon>Viridiplantae</taxon>
        <taxon>Streptophyta</taxon>
        <taxon>Embryophyta</taxon>
        <taxon>Tracheophyta</taxon>
        <taxon>Spermatophyta</taxon>
        <taxon>Magnoliopsida</taxon>
        <taxon>eudicotyledons</taxon>
        <taxon>Gunneridae</taxon>
        <taxon>Pentapetalae</taxon>
        <taxon>asterids</taxon>
        <taxon>campanulids</taxon>
        <taxon>Asterales</taxon>
        <taxon>Asteraceae</taxon>
        <taxon>Carduoideae</taxon>
        <taxon>Cardueae</taxon>
        <taxon>Arctiinae</taxon>
        <taxon>Arctium</taxon>
    </lineage>
</organism>
<dbReference type="EMBL" id="CM042047">
    <property type="protein sequence ID" value="KAI3771771.1"/>
    <property type="molecule type" value="Genomic_DNA"/>
</dbReference>
<gene>
    <name evidence="1" type="ORF">L6452_02939</name>
</gene>
<name>A0ACB9FLC0_ARCLA</name>
<accession>A0ACB9FLC0</accession>
<dbReference type="Proteomes" id="UP001055879">
    <property type="component" value="Linkage Group LG01"/>
</dbReference>
<comment type="caution">
    <text evidence="1">The sequence shown here is derived from an EMBL/GenBank/DDBJ whole genome shotgun (WGS) entry which is preliminary data.</text>
</comment>
<reference evidence="1 2" key="2">
    <citation type="journal article" date="2022" name="Mol. Ecol. Resour.">
        <title>The genomes of chicory, endive, great burdock and yacon provide insights into Asteraceae paleo-polyploidization history and plant inulin production.</title>
        <authorList>
            <person name="Fan W."/>
            <person name="Wang S."/>
            <person name="Wang H."/>
            <person name="Wang A."/>
            <person name="Jiang F."/>
            <person name="Liu H."/>
            <person name="Zhao H."/>
            <person name="Xu D."/>
            <person name="Zhang Y."/>
        </authorList>
    </citation>
    <scope>NUCLEOTIDE SEQUENCE [LARGE SCALE GENOMIC DNA]</scope>
    <source>
        <strain evidence="2">cv. Niubang</strain>
    </source>
</reference>
<reference evidence="2" key="1">
    <citation type="journal article" date="2022" name="Mol. Ecol. Resour.">
        <title>The genomes of chicory, endive, great burdock and yacon provide insights into Asteraceae palaeo-polyploidization history and plant inulin production.</title>
        <authorList>
            <person name="Fan W."/>
            <person name="Wang S."/>
            <person name="Wang H."/>
            <person name="Wang A."/>
            <person name="Jiang F."/>
            <person name="Liu H."/>
            <person name="Zhao H."/>
            <person name="Xu D."/>
            <person name="Zhang Y."/>
        </authorList>
    </citation>
    <scope>NUCLEOTIDE SEQUENCE [LARGE SCALE GENOMIC DNA]</scope>
    <source>
        <strain evidence="2">cv. Niubang</strain>
    </source>
</reference>
<evidence type="ECO:0000313" key="1">
    <source>
        <dbReference type="EMBL" id="KAI3771771.1"/>
    </source>
</evidence>
<keyword evidence="2" id="KW-1185">Reference proteome</keyword>
<sequence length="784" mass="91257">MGKQSRKNKKVGSKPANNVNPKQNKLGDGDTVKIYDKDTTIFISMAQELKDEGNKLFQKKYYEGGILKYQKALKLLPRNHIDVSYLHSNIAACYMQMGISDFPRAIHECNLALEVTPRYSKALLKRARCYEALNRLDLALRDVNTVLDIEPKNIMAMEIVDRVKARMETKREPNDVVASKIVDTVLKMEPNNAMATNEIADKVKAILEKKSCSKQEINTIRIPHFPSQLKPLEKVHKKKRNKTDKKSGKLDQVEENKNEDRTDGKNEKINEEEDCRDKVEAKEKKNEVKDFERDVKKTEEKLVVEEKISTSRKEEDPKRVVKLVYGEDIRWAKIPFDCDILKLREIIDERFPVSKAVLIKYRDEEGDMVTITTNEELRWAESSTSDQRSAFRLFIFEVNPEQDPFFDHVRSLEHKRKLANSSACIDDWILEFAQLFKNYVGFNTDAYLDLHELGMKLYSEAMEDTVTSDEAQEIFQTAADKFQEMVALALFNWGNVHMSRARKRVYFTEDASRESVLSQVKDSFEWAQMEYLKAGERYEEAIKVKPDFYEGFLALGQQQFEQAKLSWYYAVGTNVNLEMWDSTETVELYNKAEDNMEKGMQMWEEIEKEQIDEVLRPNNVKLQLQKTEFSRFVKDLKEDEVAEQAANMRSQINVLWGTMLYERSIMEYKLGIPVWHECLEMAIEKFELAGVSHTHIAVMIKNHCSNPTAPEGMGFNIDEIVQAWNEMYEAKMWQTGFLIWFLQLQARYYACRKVKDFTPNLLRKIIVIFTETSSPTLEVDATSV</sequence>
<evidence type="ECO:0000313" key="2">
    <source>
        <dbReference type="Proteomes" id="UP001055879"/>
    </source>
</evidence>